<evidence type="ECO:0000313" key="2">
    <source>
        <dbReference type="EMBL" id="KAL2348732.1"/>
    </source>
</evidence>
<dbReference type="Proteomes" id="UP001603857">
    <property type="component" value="Unassembled WGS sequence"/>
</dbReference>
<organism evidence="2 3">
    <name type="scientific">Flemingia macrophylla</name>
    <dbReference type="NCBI Taxonomy" id="520843"/>
    <lineage>
        <taxon>Eukaryota</taxon>
        <taxon>Viridiplantae</taxon>
        <taxon>Streptophyta</taxon>
        <taxon>Embryophyta</taxon>
        <taxon>Tracheophyta</taxon>
        <taxon>Spermatophyta</taxon>
        <taxon>Magnoliopsida</taxon>
        <taxon>eudicotyledons</taxon>
        <taxon>Gunneridae</taxon>
        <taxon>Pentapetalae</taxon>
        <taxon>rosids</taxon>
        <taxon>fabids</taxon>
        <taxon>Fabales</taxon>
        <taxon>Fabaceae</taxon>
        <taxon>Papilionoideae</taxon>
        <taxon>50 kb inversion clade</taxon>
        <taxon>NPAAA clade</taxon>
        <taxon>indigoferoid/millettioid clade</taxon>
        <taxon>Phaseoleae</taxon>
        <taxon>Flemingia</taxon>
    </lineage>
</organism>
<evidence type="ECO:0000256" key="1">
    <source>
        <dbReference type="SAM" id="MobiDB-lite"/>
    </source>
</evidence>
<feature type="region of interest" description="Disordered" evidence="1">
    <location>
        <begin position="27"/>
        <end position="62"/>
    </location>
</feature>
<gene>
    <name evidence="2" type="ORF">Fmac_002732</name>
</gene>
<comment type="caution">
    <text evidence="2">The sequence shown here is derived from an EMBL/GenBank/DDBJ whole genome shotgun (WGS) entry which is preliminary data.</text>
</comment>
<sequence length="100" mass="11566">MRKERKVQTWRGCRGLSWENEEEHRLEWENEEEKADGREQGTNVEANKGHAKSENRNPCLLLPLPSSDSEELAAHYTSVKVIVKEKNMYVSIGDILETLL</sequence>
<protein>
    <submittedName>
        <fullName evidence="2">Uncharacterized protein</fullName>
    </submittedName>
</protein>
<evidence type="ECO:0000313" key="3">
    <source>
        <dbReference type="Proteomes" id="UP001603857"/>
    </source>
</evidence>
<proteinExistence type="predicted"/>
<reference evidence="2 3" key="1">
    <citation type="submission" date="2024-08" db="EMBL/GenBank/DDBJ databases">
        <title>Insights into the chromosomal genome structure of Flemingia macrophylla.</title>
        <authorList>
            <person name="Ding Y."/>
            <person name="Zhao Y."/>
            <person name="Bi W."/>
            <person name="Wu M."/>
            <person name="Zhao G."/>
            <person name="Gong Y."/>
            <person name="Li W."/>
            <person name="Zhang P."/>
        </authorList>
    </citation>
    <scope>NUCLEOTIDE SEQUENCE [LARGE SCALE GENOMIC DNA]</scope>
    <source>
        <strain evidence="2">DYQJB</strain>
        <tissue evidence="2">Leaf</tissue>
    </source>
</reference>
<keyword evidence="3" id="KW-1185">Reference proteome</keyword>
<accession>A0ABD1NKS0</accession>
<name>A0ABD1NKS0_9FABA</name>
<dbReference type="AlphaFoldDB" id="A0ABD1NKS0"/>
<dbReference type="EMBL" id="JBGMDY010000001">
    <property type="protein sequence ID" value="KAL2348732.1"/>
    <property type="molecule type" value="Genomic_DNA"/>
</dbReference>